<protein>
    <recommendedName>
        <fullName evidence="3">Prevent-host-death protein</fullName>
    </recommendedName>
</protein>
<dbReference type="AlphaFoldDB" id="A0A917R606"/>
<dbReference type="Proteomes" id="UP000645217">
    <property type="component" value="Unassembled WGS sequence"/>
</dbReference>
<accession>A0A917R606</accession>
<evidence type="ECO:0000313" key="1">
    <source>
        <dbReference type="EMBL" id="GGK91140.1"/>
    </source>
</evidence>
<sequence length="157" mass="17387">MRTMATKSFPYSAFLRGPSQVLPSLDDADVILERRDDENLILMRAERFEASVATLRIAARALAILARRNSGLAEDVLREELPWTTWLPETERHACVRELLDHLIAGADTGELVPFSRALTSWRSTAIAWSDPRLAHELQGPFPGDGGEALRPAAPAE</sequence>
<evidence type="ECO:0008006" key="3">
    <source>
        <dbReference type="Google" id="ProtNLM"/>
    </source>
</evidence>
<proteinExistence type="predicted"/>
<reference evidence="1" key="2">
    <citation type="submission" date="2020-09" db="EMBL/GenBank/DDBJ databases">
        <authorList>
            <person name="Sun Q."/>
            <person name="Ohkuma M."/>
        </authorList>
    </citation>
    <scope>NUCLEOTIDE SEQUENCE</scope>
    <source>
        <strain evidence="1">JCM 13064</strain>
    </source>
</reference>
<comment type="caution">
    <text evidence="1">The sequence shown here is derived from an EMBL/GenBank/DDBJ whole genome shotgun (WGS) entry which is preliminary data.</text>
</comment>
<keyword evidence="2" id="KW-1185">Reference proteome</keyword>
<organism evidence="1 2">
    <name type="scientific">Sphaerisporangium melleum</name>
    <dbReference type="NCBI Taxonomy" id="321316"/>
    <lineage>
        <taxon>Bacteria</taxon>
        <taxon>Bacillati</taxon>
        <taxon>Actinomycetota</taxon>
        <taxon>Actinomycetes</taxon>
        <taxon>Streptosporangiales</taxon>
        <taxon>Streptosporangiaceae</taxon>
        <taxon>Sphaerisporangium</taxon>
    </lineage>
</organism>
<dbReference type="EMBL" id="BMNT01000019">
    <property type="protein sequence ID" value="GGK91140.1"/>
    <property type="molecule type" value="Genomic_DNA"/>
</dbReference>
<evidence type="ECO:0000313" key="2">
    <source>
        <dbReference type="Proteomes" id="UP000645217"/>
    </source>
</evidence>
<name>A0A917R606_9ACTN</name>
<gene>
    <name evidence="1" type="ORF">GCM10007964_37240</name>
</gene>
<reference evidence="1" key="1">
    <citation type="journal article" date="2014" name="Int. J. Syst. Evol. Microbiol.">
        <title>Complete genome sequence of Corynebacterium casei LMG S-19264T (=DSM 44701T), isolated from a smear-ripened cheese.</title>
        <authorList>
            <consortium name="US DOE Joint Genome Institute (JGI-PGF)"/>
            <person name="Walter F."/>
            <person name="Albersmeier A."/>
            <person name="Kalinowski J."/>
            <person name="Ruckert C."/>
        </authorList>
    </citation>
    <scope>NUCLEOTIDE SEQUENCE</scope>
    <source>
        <strain evidence="1">JCM 13064</strain>
    </source>
</reference>